<accession>A0A918PMV2</accession>
<reference evidence="7" key="2">
    <citation type="submission" date="2020-09" db="EMBL/GenBank/DDBJ databases">
        <authorList>
            <person name="Sun Q."/>
            <person name="Kim S."/>
        </authorList>
    </citation>
    <scope>NUCLEOTIDE SEQUENCE</scope>
    <source>
        <strain evidence="7">KCTC 32255</strain>
    </source>
</reference>
<dbReference type="InterPro" id="IPR050256">
    <property type="entry name" value="Glycosyltransferase_2"/>
</dbReference>
<dbReference type="Gene3D" id="3.90.550.10">
    <property type="entry name" value="Spore Coat Polysaccharide Biosynthesis Protein SpsA, Chain A"/>
    <property type="match status" value="1"/>
</dbReference>
<dbReference type="Proteomes" id="UP000648075">
    <property type="component" value="Unassembled WGS sequence"/>
</dbReference>
<dbReference type="InterPro" id="IPR001173">
    <property type="entry name" value="Glyco_trans_2-like"/>
</dbReference>
<sequence length="298" mass="33851">MGNSVDISIVIRTLNEAQWMPQLLDAIADQDLSGMTAETIVVDSGSTDRTYELSEARGCRMVTIEKSQFTFGRSLNYGCSAARGKWLVFISGHCIPVGRQWLANLVSPVARGECSYSYGRQIGLTGITKFSERQLFDKYFPSVSSLQQGGFFCNNANSALSKKVWDDDRFDENLTGLEDMELAKRLYSKGHAISYVPDAAVEHIHEESWEKVRRRYEREALALRDIMPEVTLGVRDCLRYTAAGILFDFAAALKERCLHREMAGIVMFRAMQYMGTYRGNHLHRELSRASKEKYFYPK</sequence>
<keyword evidence="3" id="KW-0328">Glycosyltransferase</keyword>
<feature type="domain" description="Glycosyltransferase 2-like" evidence="6">
    <location>
        <begin position="8"/>
        <end position="163"/>
    </location>
</feature>
<dbReference type="AlphaFoldDB" id="A0A918PMV2"/>
<dbReference type="PANTHER" id="PTHR48090">
    <property type="entry name" value="UNDECAPRENYL-PHOSPHATE 4-DEOXY-4-FORMAMIDO-L-ARABINOSE TRANSFERASE-RELATED"/>
    <property type="match status" value="1"/>
</dbReference>
<comment type="similarity">
    <text evidence="2">Belongs to the glycosyltransferase 2 family.</text>
</comment>
<reference evidence="7" key="1">
    <citation type="journal article" date="2014" name="Int. J. Syst. Evol. Microbiol.">
        <title>Complete genome sequence of Corynebacterium casei LMG S-19264T (=DSM 44701T), isolated from a smear-ripened cheese.</title>
        <authorList>
            <consortium name="US DOE Joint Genome Institute (JGI-PGF)"/>
            <person name="Walter F."/>
            <person name="Albersmeier A."/>
            <person name="Kalinowski J."/>
            <person name="Ruckert C."/>
        </authorList>
    </citation>
    <scope>NUCLEOTIDE SEQUENCE</scope>
    <source>
        <strain evidence="7">KCTC 32255</strain>
    </source>
</reference>
<comment type="cofactor">
    <cofactor evidence="1">
        <name>Mg(2+)</name>
        <dbReference type="ChEBI" id="CHEBI:18420"/>
    </cofactor>
</comment>
<name>A0A918PMV2_9SPHN</name>
<evidence type="ECO:0000256" key="5">
    <source>
        <dbReference type="ARBA" id="ARBA00022842"/>
    </source>
</evidence>
<keyword evidence="4" id="KW-0808">Transferase</keyword>
<evidence type="ECO:0000256" key="4">
    <source>
        <dbReference type="ARBA" id="ARBA00022679"/>
    </source>
</evidence>
<dbReference type="SUPFAM" id="SSF53448">
    <property type="entry name" value="Nucleotide-diphospho-sugar transferases"/>
    <property type="match status" value="1"/>
</dbReference>
<gene>
    <name evidence="7" type="ORF">GCM10011614_33500</name>
</gene>
<evidence type="ECO:0000256" key="3">
    <source>
        <dbReference type="ARBA" id="ARBA00022676"/>
    </source>
</evidence>
<dbReference type="Pfam" id="PF00535">
    <property type="entry name" value="Glycos_transf_2"/>
    <property type="match status" value="1"/>
</dbReference>
<organism evidence="7 8">
    <name type="scientific">Novosphingobium colocasiae</name>
    <dbReference type="NCBI Taxonomy" id="1256513"/>
    <lineage>
        <taxon>Bacteria</taxon>
        <taxon>Pseudomonadati</taxon>
        <taxon>Pseudomonadota</taxon>
        <taxon>Alphaproteobacteria</taxon>
        <taxon>Sphingomonadales</taxon>
        <taxon>Sphingomonadaceae</taxon>
        <taxon>Novosphingobium</taxon>
    </lineage>
</organism>
<comment type="caution">
    <text evidence="7">The sequence shown here is derived from an EMBL/GenBank/DDBJ whole genome shotgun (WGS) entry which is preliminary data.</text>
</comment>
<evidence type="ECO:0000256" key="2">
    <source>
        <dbReference type="ARBA" id="ARBA00006739"/>
    </source>
</evidence>
<evidence type="ECO:0000259" key="6">
    <source>
        <dbReference type="Pfam" id="PF00535"/>
    </source>
</evidence>
<evidence type="ECO:0000256" key="1">
    <source>
        <dbReference type="ARBA" id="ARBA00001946"/>
    </source>
</evidence>
<evidence type="ECO:0000313" key="7">
    <source>
        <dbReference type="EMBL" id="GGZ15959.1"/>
    </source>
</evidence>
<keyword evidence="8" id="KW-1185">Reference proteome</keyword>
<keyword evidence="5" id="KW-0460">Magnesium</keyword>
<evidence type="ECO:0000313" key="8">
    <source>
        <dbReference type="Proteomes" id="UP000648075"/>
    </source>
</evidence>
<protein>
    <recommendedName>
        <fullName evidence="6">Glycosyltransferase 2-like domain-containing protein</fullName>
    </recommendedName>
</protein>
<proteinExistence type="inferred from homology"/>
<dbReference type="EMBL" id="BMZA01000024">
    <property type="protein sequence ID" value="GGZ15959.1"/>
    <property type="molecule type" value="Genomic_DNA"/>
</dbReference>
<dbReference type="InterPro" id="IPR029044">
    <property type="entry name" value="Nucleotide-diphossugar_trans"/>
</dbReference>
<dbReference type="PANTHER" id="PTHR48090:SF10">
    <property type="entry name" value="GLUCOSYL-3-PHOSPHOGLYCERATE SYNTHASE"/>
    <property type="match status" value="1"/>
</dbReference>
<dbReference type="GO" id="GO:0016757">
    <property type="term" value="F:glycosyltransferase activity"/>
    <property type="evidence" value="ECO:0007669"/>
    <property type="project" value="UniProtKB-KW"/>
</dbReference>
<dbReference type="RefSeq" id="WP_189622441.1">
    <property type="nucleotide sequence ID" value="NZ_BMZA01000024.1"/>
</dbReference>